<dbReference type="Pfam" id="PF00355">
    <property type="entry name" value="Rieske"/>
    <property type="match status" value="1"/>
</dbReference>
<dbReference type="RefSeq" id="WP_203884952.1">
    <property type="nucleotide sequence ID" value="NZ_BAABHH010000004.1"/>
</dbReference>
<evidence type="ECO:0000256" key="1">
    <source>
        <dbReference type="ARBA" id="ARBA00022714"/>
    </source>
</evidence>
<dbReference type="EMBL" id="BONV01000021">
    <property type="protein sequence ID" value="GIG81593.1"/>
    <property type="molecule type" value="Genomic_DNA"/>
</dbReference>
<dbReference type="InterPro" id="IPR036866">
    <property type="entry name" value="RibonucZ/Hydroxyglut_hydro"/>
</dbReference>
<accession>A0A8J3PV22</accession>
<dbReference type="GO" id="GO:0016705">
    <property type="term" value="F:oxidoreductase activity, acting on paired donors, with incorporation or reduction of molecular oxygen"/>
    <property type="evidence" value="ECO:0007669"/>
    <property type="project" value="UniProtKB-ARBA"/>
</dbReference>
<evidence type="ECO:0000259" key="5">
    <source>
        <dbReference type="PROSITE" id="PS51296"/>
    </source>
</evidence>
<dbReference type="GO" id="GO:0051537">
    <property type="term" value="F:2 iron, 2 sulfur cluster binding"/>
    <property type="evidence" value="ECO:0007669"/>
    <property type="project" value="UniProtKB-KW"/>
</dbReference>
<dbReference type="GO" id="GO:0004497">
    <property type="term" value="F:monooxygenase activity"/>
    <property type="evidence" value="ECO:0007669"/>
    <property type="project" value="UniProtKB-ARBA"/>
</dbReference>
<dbReference type="AlphaFoldDB" id="A0A8J3PV22"/>
<keyword evidence="2" id="KW-0479">Metal-binding</keyword>
<dbReference type="Gene3D" id="3.60.15.10">
    <property type="entry name" value="Ribonuclease Z/Hydroxyacylglutathione hydrolase-like"/>
    <property type="match status" value="1"/>
</dbReference>
<keyword evidence="1" id="KW-0001">2Fe-2S</keyword>
<dbReference type="InterPro" id="IPR017941">
    <property type="entry name" value="Rieske_2Fe-2S"/>
</dbReference>
<dbReference type="Pfam" id="PF13483">
    <property type="entry name" value="Lactamase_B_3"/>
    <property type="match status" value="1"/>
</dbReference>
<evidence type="ECO:0000256" key="2">
    <source>
        <dbReference type="ARBA" id="ARBA00022723"/>
    </source>
</evidence>
<gene>
    <name evidence="6" type="ORF">Pka01_47200</name>
</gene>
<dbReference type="GO" id="GO:0046872">
    <property type="term" value="F:metal ion binding"/>
    <property type="evidence" value="ECO:0007669"/>
    <property type="project" value="UniProtKB-KW"/>
</dbReference>
<name>A0A8J3PV22_9ACTN</name>
<dbReference type="Proteomes" id="UP000630097">
    <property type="component" value="Unassembled WGS sequence"/>
</dbReference>
<protein>
    <submittedName>
        <fullName evidence="6">Putative Rieske 2Fe-2S iron-sulfur protein</fullName>
    </submittedName>
</protein>
<dbReference type="PANTHER" id="PTHR43546">
    <property type="entry name" value="UPF0173 METAL-DEPENDENT HYDROLASE MJ1163-RELATED"/>
    <property type="match status" value="1"/>
</dbReference>
<dbReference type="InterPro" id="IPR050114">
    <property type="entry name" value="UPF0173_UPF0282_UlaG_hydrolase"/>
</dbReference>
<keyword evidence="4" id="KW-0411">Iron-sulfur</keyword>
<feature type="domain" description="Rieske" evidence="5">
    <location>
        <begin position="429"/>
        <end position="519"/>
    </location>
</feature>
<dbReference type="SUPFAM" id="SSF50022">
    <property type="entry name" value="ISP domain"/>
    <property type="match status" value="1"/>
</dbReference>
<organism evidence="6 7">
    <name type="scientific">Planotetraspora kaengkrachanensis</name>
    <dbReference type="NCBI Taxonomy" id="575193"/>
    <lineage>
        <taxon>Bacteria</taxon>
        <taxon>Bacillati</taxon>
        <taxon>Actinomycetota</taxon>
        <taxon>Actinomycetes</taxon>
        <taxon>Streptosporangiales</taxon>
        <taxon>Streptosporangiaceae</taxon>
        <taxon>Planotetraspora</taxon>
    </lineage>
</organism>
<evidence type="ECO:0000313" key="7">
    <source>
        <dbReference type="Proteomes" id="UP000630097"/>
    </source>
</evidence>
<proteinExistence type="predicted"/>
<reference evidence="6 7" key="1">
    <citation type="submission" date="2021-01" db="EMBL/GenBank/DDBJ databases">
        <title>Whole genome shotgun sequence of Planotetraspora kaengkrachanensis NBRC 104272.</title>
        <authorList>
            <person name="Komaki H."/>
            <person name="Tamura T."/>
        </authorList>
    </citation>
    <scope>NUCLEOTIDE SEQUENCE [LARGE SCALE GENOMIC DNA]</scope>
    <source>
        <strain evidence="6 7">NBRC 104272</strain>
    </source>
</reference>
<dbReference type="InterPro" id="IPR036922">
    <property type="entry name" value="Rieske_2Fe-2S_sf"/>
</dbReference>
<evidence type="ECO:0000313" key="6">
    <source>
        <dbReference type="EMBL" id="GIG81593.1"/>
    </source>
</evidence>
<dbReference type="SUPFAM" id="SSF56281">
    <property type="entry name" value="Metallo-hydrolase/oxidoreductase"/>
    <property type="match status" value="1"/>
</dbReference>
<comment type="caution">
    <text evidence="6">The sequence shown here is derived from an EMBL/GenBank/DDBJ whole genome shotgun (WGS) entry which is preliminary data.</text>
</comment>
<dbReference type="PROSITE" id="PS51296">
    <property type="entry name" value="RIESKE"/>
    <property type="match status" value="1"/>
</dbReference>
<evidence type="ECO:0000256" key="4">
    <source>
        <dbReference type="ARBA" id="ARBA00023014"/>
    </source>
</evidence>
<keyword evidence="7" id="KW-1185">Reference proteome</keyword>
<evidence type="ECO:0000256" key="3">
    <source>
        <dbReference type="ARBA" id="ARBA00023004"/>
    </source>
</evidence>
<keyword evidence="3" id="KW-0408">Iron</keyword>
<sequence>MTGITFLGHAGMALEAEGLRVLVDPWFSPSGAFLGSWFPYPRNDHLDLTRLVDVDYLVISHEHADHFDPHVIERLPRRTRVLIPRYPAPIFRDLLSGVCANPITELEPWEKYPLGESGAWVMAIPEPSPRYHDAALLFSLAGRAVLNCNDAMLTAEQARRAKHLVGGRIDLMLLQAAAASWHPMCYAYPPDEIRRIAMEKRVAKLRGVQRLVRATGPELAVPFAGPPCFLDPEVFQHNWVLRQEDGAFIDAEAAVAWLSEHLPRQRWADFRPGDVLDLDTCAVTRDPISAKFDYSTGREDYLARYAEERAEQVRHFKDEHPEPEGDLYERFAAYFAKLGMLSPYFLTRIDMTVRFEVTGDAGGLWDVRITPEGIDVVQADPSARVEYQIKVAGRWVDAVLTERAGWEDLFLSLRVELDRDPDVHNSYLITFLKFADAVALDAVEAYETGRDASERIVVEDGGQRYEIARYCPHAGADLTIGGIVEDGKVRCLGHNLEFDLETGACLNARCDPLPTRRMD</sequence>
<dbReference type="Gene3D" id="2.102.10.10">
    <property type="entry name" value="Rieske [2Fe-2S] iron-sulphur domain"/>
    <property type="match status" value="1"/>
</dbReference>